<evidence type="ECO:0000313" key="1">
    <source>
        <dbReference type="EMBL" id="GEL48546.1"/>
    </source>
</evidence>
<proteinExistence type="predicted"/>
<organism evidence="1 2">
    <name type="scientific">Cellulomonas hominis</name>
    <dbReference type="NCBI Taxonomy" id="156981"/>
    <lineage>
        <taxon>Bacteria</taxon>
        <taxon>Bacillati</taxon>
        <taxon>Actinomycetota</taxon>
        <taxon>Actinomycetes</taxon>
        <taxon>Micrococcales</taxon>
        <taxon>Cellulomonadaceae</taxon>
        <taxon>Cellulomonas</taxon>
    </lineage>
</organism>
<gene>
    <name evidence="1" type="ORF">CHO01_36620</name>
</gene>
<comment type="caution">
    <text evidence="1">The sequence shown here is derived from an EMBL/GenBank/DDBJ whole genome shotgun (WGS) entry which is preliminary data.</text>
</comment>
<dbReference type="AlphaFoldDB" id="A0A511FH11"/>
<name>A0A511FH11_9CELL</name>
<dbReference type="Proteomes" id="UP000321723">
    <property type="component" value="Unassembled WGS sequence"/>
</dbReference>
<dbReference type="EMBL" id="BJVQ01000086">
    <property type="protein sequence ID" value="GEL48546.1"/>
    <property type="molecule type" value="Genomic_DNA"/>
</dbReference>
<reference evidence="1 2" key="1">
    <citation type="submission" date="2019-07" db="EMBL/GenBank/DDBJ databases">
        <title>Whole genome shotgun sequence of Cellulomonas hominis NBRC 16055.</title>
        <authorList>
            <person name="Hosoyama A."/>
            <person name="Uohara A."/>
            <person name="Ohji S."/>
            <person name="Ichikawa N."/>
        </authorList>
    </citation>
    <scope>NUCLEOTIDE SEQUENCE [LARGE SCALE GENOMIC DNA]</scope>
    <source>
        <strain evidence="1 2">NBRC 16055</strain>
    </source>
</reference>
<sequence>MRGLSRSDNCPQGTDGGVELLGRSDRNCRKGSGELRRFGLFEALTGRGYGLLTVPDYLRGGKLGTWCWRYLPRALKVSGDALL</sequence>
<protein>
    <submittedName>
        <fullName evidence="1">Uncharacterized protein</fullName>
    </submittedName>
</protein>
<keyword evidence="2" id="KW-1185">Reference proteome</keyword>
<accession>A0A511FH11</accession>
<evidence type="ECO:0000313" key="2">
    <source>
        <dbReference type="Proteomes" id="UP000321723"/>
    </source>
</evidence>